<dbReference type="EMBL" id="CP030032">
    <property type="protein sequence ID" value="AWV90104.1"/>
    <property type="molecule type" value="Genomic_DNA"/>
</dbReference>
<evidence type="ECO:0000313" key="1">
    <source>
        <dbReference type="EMBL" id="AWV90104.1"/>
    </source>
</evidence>
<proteinExistence type="predicted"/>
<evidence type="ECO:0000313" key="2">
    <source>
        <dbReference type="Proteomes" id="UP000249799"/>
    </source>
</evidence>
<protein>
    <submittedName>
        <fullName evidence="1">Uncharacterized protein</fullName>
    </submittedName>
</protein>
<dbReference type="Proteomes" id="UP000249799">
    <property type="component" value="Chromosome"/>
</dbReference>
<gene>
    <name evidence="1" type="ORF">DN745_12480</name>
</gene>
<dbReference type="OrthoDB" id="5513513at2"/>
<sequence>MEDDMLTPDLDLLTPTLQKLSSAEVRPPSGMPISTFLAEAETFNSLIARTDVSDGLKKVGTSDERLAILPTAVQAARQAQSVWAQQRGRRNSEVFNEAIKRGEALRTQALKACKWNLRHDAEIQANLKFIRQTGSIATLAQDLHDLARLLEMYPLAFESDQTFDSSSVVIEARQIASTLMDEKSEYHHGISQHSAKDMRDRAFTYLNELLSEFRKAGEYAFRDNPEMAKRFTSRYWRSQNHRVAISNPELPAEPGILVNLAELQNTSEPAQHSSSTV</sequence>
<keyword evidence="2" id="KW-1185">Reference proteome</keyword>
<reference evidence="1 2" key="1">
    <citation type="submission" date="2018-06" db="EMBL/GenBank/DDBJ databases">
        <title>Lujinxingia sediminis gen. nov. sp. nov., a new facultative anaerobic member of the class Deltaproteobacteria, and proposal of Lujinxingaceae fam. nov.</title>
        <authorList>
            <person name="Guo L.-Y."/>
            <person name="Li C.-M."/>
            <person name="Wang S."/>
            <person name="Du Z.-J."/>
        </authorList>
    </citation>
    <scope>NUCLEOTIDE SEQUENCE [LARGE SCALE GENOMIC DNA]</scope>
    <source>
        <strain evidence="1 2">FA350</strain>
    </source>
</reference>
<dbReference type="AlphaFoldDB" id="A0A2Z4FN40"/>
<name>A0A2Z4FN40_9DELT</name>
<accession>A0A2Z4FN40</accession>
<organism evidence="1 2">
    <name type="scientific">Bradymonas sediminis</name>
    <dbReference type="NCBI Taxonomy" id="1548548"/>
    <lineage>
        <taxon>Bacteria</taxon>
        <taxon>Deltaproteobacteria</taxon>
        <taxon>Bradymonadales</taxon>
        <taxon>Bradymonadaceae</taxon>
        <taxon>Bradymonas</taxon>
    </lineage>
</organism>
<dbReference type="KEGG" id="bsed:DN745_12480"/>